<feature type="domain" description="Putative Se/S carrier protein-like" evidence="1">
    <location>
        <begin position="10"/>
        <end position="66"/>
    </location>
</feature>
<gene>
    <name evidence="2" type="ORF">SYN_01296</name>
</gene>
<dbReference type="Pfam" id="PF11823">
    <property type="entry name" value="Se_S_carrier"/>
    <property type="match status" value="1"/>
</dbReference>
<dbReference type="STRING" id="56780.SYN_01296"/>
<dbReference type="RefSeq" id="WP_011418997.1">
    <property type="nucleotide sequence ID" value="NC_007759.1"/>
</dbReference>
<accession>Q2LY27</accession>
<keyword evidence="3" id="KW-1185">Reference proteome</keyword>
<evidence type="ECO:0000259" key="1">
    <source>
        <dbReference type="Pfam" id="PF11823"/>
    </source>
</evidence>
<dbReference type="eggNOG" id="COG0822">
    <property type="taxonomic scope" value="Bacteria"/>
</dbReference>
<protein>
    <submittedName>
        <fullName evidence="2">Hypothetical cytosolic protein</fullName>
    </submittedName>
</protein>
<organism evidence="2 3">
    <name type="scientific">Syntrophus aciditrophicus (strain SB)</name>
    <dbReference type="NCBI Taxonomy" id="56780"/>
    <lineage>
        <taxon>Bacteria</taxon>
        <taxon>Pseudomonadati</taxon>
        <taxon>Thermodesulfobacteriota</taxon>
        <taxon>Syntrophia</taxon>
        <taxon>Syntrophales</taxon>
        <taxon>Syntrophaceae</taxon>
        <taxon>Syntrophus</taxon>
    </lineage>
</organism>
<evidence type="ECO:0000313" key="2">
    <source>
        <dbReference type="EMBL" id="ABC78983.1"/>
    </source>
</evidence>
<dbReference type="HOGENOM" id="CLU_167443_0_1_7"/>
<name>Q2LY27_SYNAS</name>
<dbReference type="Proteomes" id="UP000001933">
    <property type="component" value="Chromosome"/>
</dbReference>
<dbReference type="AlphaFoldDB" id="Q2LY27"/>
<dbReference type="EMBL" id="CP000252">
    <property type="protein sequence ID" value="ABC78983.1"/>
    <property type="molecule type" value="Genomic_DNA"/>
</dbReference>
<dbReference type="KEGG" id="sat:SYN_01296"/>
<dbReference type="OrthoDB" id="9811492at2"/>
<sequence length="76" mass="8588">MSTEAPEYEVVLFHSVSYALKAEKILKTKGISYKLIPVPRHISSDCGFCVRFPSHLHQEVAEALKDSVDYVVIRPL</sequence>
<proteinExistence type="predicted"/>
<evidence type="ECO:0000313" key="3">
    <source>
        <dbReference type="Proteomes" id="UP000001933"/>
    </source>
</evidence>
<dbReference type="InterPro" id="IPR021778">
    <property type="entry name" value="Se/S_carrier-like"/>
</dbReference>
<dbReference type="InParanoid" id="Q2LY27"/>
<reference evidence="2 3" key="1">
    <citation type="journal article" date="2007" name="Proc. Natl. Acad. Sci. U.S.A.">
        <title>The genome of Syntrophus aciditrophicus: life at the thermodynamic limit of microbial growth.</title>
        <authorList>
            <person name="McInerney M.J."/>
            <person name="Rohlin L."/>
            <person name="Mouttaki H."/>
            <person name="Kim U."/>
            <person name="Krupp R.S."/>
            <person name="Rios-Hernandez L."/>
            <person name="Sieber J."/>
            <person name="Struchtemeyer C.G."/>
            <person name="Bhattacharyya A."/>
            <person name="Campbell J.W."/>
            <person name="Gunsalus R.P."/>
        </authorList>
    </citation>
    <scope>NUCLEOTIDE SEQUENCE [LARGE SCALE GENOMIC DNA]</scope>
    <source>
        <strain evidence="2 3">SB</strain>
    </source>
</reference>